<protein>
    <recommendedName>
        <fullName evidence="4">Cyclin-dependent protein kinase regulator pho80</fullName>
    </recommendedName>
</protein>
<sequence>MKFSTSLVSTASLLLAAASSAVAAGSERKASVYIQPVTSQAGTTTAPQLLAEIQYDPFASAVAGPDAAVEILSYEAPEFDDDDSDSSDPAHATTVNQKKLLRVGTYDPSTNAWTSSTSVLSAENFGKGFSPQILLSVDARTGAVVGAALKGVRIDAGQTRDFGPKAVVLVDRLGSQPELNKPVVLAPNGKKVEPEPEKTMLQKYWWVLAIGLFLAVSGGGDGK</sequence>
<reference evidence="3" key="1">
    <citation type="submission" date="2016-02" db="EMBL/GenBank/DDBJ databases">
        <title>Draft genome sequence of Microdochium bolleyi, a fungal endophyte of beachgrass.</title>
        <authorList>
            <consortium name="DOE Joint Genome Institute"/>
            <person name="David A.S."/>
            <person name="May G."/>
            <person name="Haridas S."/>
            <person name="Lim J."/>
            <person name="Wang M."/>
            <person name="Labutti K."/>
            <person name="Lipzen A."/>
            <person name="Barry K."/>
            <person name="Grigoriev I.V."/>
        </authorList>
    </citation>
    <scope>NUCLEOTIDE SEQUENCE [LARGE SCALE GENOMIC DNA]</scope>
    <source>
        <strain evidence="3">J235TASD1</strain>
    </source>
</reference>
<evidence type="ECO:0000313" key="2">
    <source>
        <dbReference type="EMBL" id="KXJ96951.1"/>
    </source>
</evidence>
<dbReference type="PANTHER" id="PTHR39219:SF1">
    <property type="entry name" value="ER MEMBRANE PROTEIN COMPLEX SUBUNIT 10"/>
    <property type="match status" value="1"/>
</dbReference>
<organism evidence="2 3">
    <name type="scientific">Microdochium bolleyi</name>
    <dbReference type="NCBI Taxonomy" id="196109"/>
    <lineage>
        <taxon>Eukaryota</taxon>
        <taxon>Fungi</taxon>
        <taxon>Dikarya</taxon>
        <taxon>Ascomycota</taxon>
        <taxon>Pezizomycotina</taxon>
        <taxon>Sordariomycetes</taxon>
        <taxon>Xylariomycetidae</taxon>
        <taxon>Xylariales</taxon>
        <taxon>Microdochiaceae</taxon>
        <taxon>Microdochium</taxon>
    </lineage>
</organism>
<dbReference type="OrthoDB" id="1894652at2759"/>
<accession>A0A136JIH3</accession>
<dbReference type="EMBL" id="KQ964245">
    <property type="protein sequence ID" value="KXJ96951.1"/>
    <property type="molecule type" value="Genomic_DNA"/>
</dbReference>
<feature type="signal peptide" evidence="1">
    <location>
        <begin position="1"/>
        <end position="23"/>
    </location>
</feature>
<name>A0A136JIH3_9PEZI</name>
<gene>
    <name evidence="2" type="ORF">Micbo1qcDRAFT_229735</name>
</gene>
<evidence type="ECO:0000313" key="3">
    <source>
        <dbReference type="Proteomes" id="UP000070501"/>
    </source>
</evidence>
<dbReference type="PANTHER" id="PTHR39219">
    <property type="entry name" value="ER MEMBRANE PROTEIN COMPLEX SUBUNIT 10"/>
    <property type="match status" value="1"/>
</dbReference>
<dbReference type="AlphaFoldDB" id="A0A136JIH3"/>
<keyword evidence="1" id="KW-0732">Signal</keyword>
<dbReference type="InParanoid" id="A0A136JIH3"/>
<evidence type="ECO:0000256" key="1">
    <source>
        <dbReference type="SAM" id="SignalP"/>
    </source>
</evidence>
<feature type="chain" id="PRO_5007293789" description="Cyclin-dependent protein kinase regulator pho80" evidence="1">
    <location>
        <begin position="24"/>
        <end position="223"/>
    </location>
</feature>
<dbReference type="Proteomes" id="UP000070501">
    <property type="component" value="Unassembled WGS sequence"/>
</dbReference>
<dbReference type="STRING" id="196109.A0A136JIH3"/>
<keyword evidence="3" id="KW-1185">Reference proteome</keyword>
<proteinExistence type="predicted"/>
<evidence type="ECO:0008006" key="4">
    <source>
        <dbReference type="Google" id="ProtNLM"/>
    </source>
</evidence>